<dbReference type="PANTHER" id="PTHR12842:SF6">
    <property type="entry name" value="FI01459P"/>
    <property type="match status" value="1"/>
</dbReference>
<dbReference type="HOGENOM" id="CLU_035724_0_0_1"/>
<name>S4RWG4_PETMA</name>
<dbReference type="InterPro" id="IPR007998">
    <property type="entry name" value="DUF719"/>
</dbReference>
<feature type="region of interest" description="Disordered" evidence="3">
    <location>
        <begin position="358"/>
        <end position="378"/>
    </location>
</feature>
<feature type="region of interest" description="Disordered" evidence="3">
    <location>
        <begin position="1"/>
        <end position="85"/>
    </location>
</feature>
<protein>
    <submittedName>
        <fullName evidence="4">Family with sequence similarity 114 member A2</fullName>
    </submittedName>
</protein>
<evidence type="ECO:0000256" key="2">
    <source>
        <dbReference type="ARBA" id="ARBA00022553"/>
    </source>
</evidence>
<sequence length="502" mass="53874">EDVKEDAKEDVKEDATEEAKEGSKKDALSTADTSESPEETQAAQHATRKRPEPKPGSPSPVEPDTQPQPRQEASQGGGWGSWGSWGKSLLTSATATVSSVGHGITHVMEKAEASLGIPTPSDLSAATEASGSPAAEGQGKPVSPTGGAFGMLSKYGGMTASAITNAVQNTSKTVITGGLDALELIGKKTMDILAEGDPGFRRTKGLLHKTTTLSQVLREAKEKEEQRLSQEGAAGVIGDGKKAHYGLLFDEFQGLSHLEALEILSNESEAKVQAVTAALSGEDLDRTRLELEQIKSALALEELDEEAEATDEKGEEGQDFVNVITELLFSLHVGVTPDKLNKAREKADTWLREVGEETLKEEEEKNVEESPKQKKTVQLGAEQEIHGLCIESLAEVTARSIEQFHKAGELILHGTEQEHTALQRAHSLTRLTVVLCKELSTLSTKFTNCLSTVGAHEKSEVLNPLITSIFLEASNSTTYIQDAFALLLPILQVSHIRQDADS</sequence>
<dbReference type="GeneTree" id="ENSGT00390000010054"/>
<dbReference type="Pfam" id="PF05334">
    <property type="entry name" value="DUF719"/>
    <property type="match status" value="1"/>
</dbReference>
<feature type="compositionally biased region" description="Polar residues" evidence="3">
    <location>
        <begin position="121"/>
        <end position="130"/>
    </location>
</feature>
<organism evidence="4">
    <name type="scientific">Petromyzon marinus</name>
    <name type="common">Sea lamprey</name>
    <dbReference type="NCBI Taxonomy" id="7757"/>
    <lineage>
        <taxon>Eukaryota</taxon>
        <taxon>Metazoa</taxon>
        <taxon>Chordata</taxon>
        <taxon>Craniata</taxon>
        <taxon>Vertebrata</taxon>
        <taxon>Cyclostomata</taxon>
        <taxon>Hyperoartia</taxon>
        <taxon>Petromyzontiformes</taxon>
        <taxon>Petromyzontidae</taxon>
        <taxon>Petromyzon</taxon>
    </lineage>
</organism>
<feature type="region of interest" description="Disordered" evidence="3">
    <location>
        <begin position="117"/>
        <end position="145"/>
    </location>
</feature>
<feature type="compositionally biased region" description="Polar residues" evidence="3">
    <location>
        <begin position="65"/>
        <end position="74"/>
    </location>
</feature>
<dbReference type="OMA" id="NTFFAEM"/>
<feature type="compositionally biased region" description="Basic and acidic residues" evidence="3">
    <location>
        <begin position="1"/>
        <end position="27"/>
    </location>
</feature>
<reference evidence="4" key="1">
    <citation type="submission" date="2025-08" db="UniProtKB">
        <authorList>
            <consortium name="Ensembl"/>
        </authorList>
    </citation>
    <scope>IDENTIFICATION</scope>
</reference>
<feature type="compositionally biased region" description="Polar residues" evidence="3">
    <location>
        <begin position="30"/>
        <end position="44"/>
    </location>
</feature>
<keyword evidence="2" id="KW-0597">Phosphoprotein</keyword>
<comment type="similarity">
    <text evidence="1">Belongs to the FAM114 family.</text>
</comment>
<evidence type="ECO:0000313" key="4">
    <source>
        <dbReference type="Ensembl" id="ENSPMAP00000009554.1"/>
    </source>
</evidence>
<dbReference type="PANTHER" id="PTHR12842">
    <property type="entry name" value="FI01459P"/>
    <property type="match status" value="1"/>
</dbReference>
<dbReference type="AlphaFoldDB" id="S4RWG4"/>
<evidence type="ECO:0000256" key="1">
    <source>
        <dbReference type="ARBA" id="ARBA00006903"/>
    </source>
</evidence>
<proteinExistence type="inferred from homology"/>
<evidence type="ECO:0000256" key="3">
    <source>
        <dbReference type="SAM" id="MobiDB-lite"/>
    </source>
</evidence>
<reference evidence="4" key="2">
    <citation type="submission" date="2025-09" db="UniProtKB">
        <authorList>
            <consortium name="Ensembl"/>
        </authorList>
    </citation>
    <scope>IDENTIFICATION</scope>
</reference>
<accession>S4RWG4</accession>
<dbReference type="Ensembl" id="ENSPMAT00000009594.1">
    <property type="protein sequence ID" value="ENSPMAP00000009554.1"/>
    <property type="gene ID" value="ENSPMAG00000008663.1"/>
</dbReference>